<accession>A0A0W8FQA5</accession>
<name>A0A0W8FQA5_9ZZZZ</name>
<dbReference type="GO" id="GO:0016740">
    <property type="term" value="F:transferase activity"/>
    <property type="evidence" value="ECO:0007669"/>
    <property type="project" value="UniProtKB-KW"/>
</dbReference>
<dbReference type="PANTHER" id="PTHR43685:SF2">
    <property type="entry name" value="GLYCOSYLTRANSFERASE 2-LIKE DOMAIN-CONTAINING PROTEIN"/>
    <property type="match status" value="1"/>
</dbReference>
<dbReference type="InterPro" id="IPR001173">
    <property type="entry name" value="Glyco_trans_2-like"/>
</dbReference>
<organism evidence="3">
    <name type="scientific">hydrocarbon metagenome</name>
    <dbReference type="NCBI Taxonomy" id="938273"/>
    <lineage>
        <taxon>unclassified sequences</taxon>
        <taxon>metagenomes</taxon>
        <taxon>ecological metagenomes</taxon>
    </lineage>
</organism>
<evidence type="ECO:0000313" key="3">
    <source>
        <dbReference type="EMBL" id="KUG23109.1"/>
    </source>
</evidence>
<reference evidence="3" key="1">
    <citation type="journal article" date="2015" name="Proc. Natl. Acad. Sci. U.S.A.">
        <title>Networks of energetic and metabolic interactions define dynamics in microbial communities.</title>
        <authorList>
            <person name="Embree M."/>
            <person name="Liu J.K."/>
            <person name="Al-Bassam M.M."/>
            <person name="Zengler K."/>
        </authorList>
    </citation>
    <scope>NUCLEOTIDE SEQUENCE</scope>
</reference>
<evidence type="ECO:0000259" key="1">
    <source>
        <dbReference type="Pfam" id="PF00535"/>
    </source>
</evidence>
<dbReference type="InterPro" id="IPR036265">
    <property type="entry name" value="HIT-like_sf"/>
</dbReference>
<dbReference type="Pfam" id="PF16269">
    <property type="entry name" value="DUF4922"/>
    <property type="match status" value="1"/>
</dbReference>
<dbReference type="InterPro" id="IPR029044">
    <property type="entry name" value="Nucleotide-diphossugar_trans"/>
</dbReference>
<dbReference type="AlphaFoldDB" id="A0A0W8FQA5"/>
<feature type="domain" description="Glycosyltransferase 2-like" evidence="1">
    <location>
        <begin position="232"/>
        <end position="365"/>
    </location>
</feature>
<dbReference type="Pfam" id="PF00535">
    <property type="entry name" value="Glycos_transf_2"/>
    <property type="match status" value="1"/>
</dbReference>
<dbReference type="InterPro" id="IPR050834">
    <property type="entry name" value="Glycosyltransf_2"/>
</dbReference>
<dbReference type="SUPFAM" id="SSF53448">
    <property type="entry name" value="Nucleotide-diphospho-sugar transferases"/>
    <property type="match status" value="1"/>
</dbReference>
<dbReference type="Gene3D" id="3.90.550.10">
    <property type="entry name" value="Spore Coat Polysaccharide Biosynthesis Protein SpsA, Chain A"/>
    <property type="match status" value="2"/>
</dbReference>
<evidence type="ECO:0000259" key="2">
    <source>
        <dbReference type="Pfam" id="PF16269"/>
    </source>
</evidence>
<keyword evidence="3" id="KW-0808">Transferase</keyword>
<dbReference type="SUPFAM" id="SSF54197">
    <property type="entry name" value="HIT-like"/>
    <property type="match status" value="1"/>
</dbReference>
<feature type="domain" description="DUF4922" evidence="2">
    <location>
        <begin position="499"/>
        <end position="644"/>
    </location>
</feature>
<gene>
    <name evidence="3" type="ORF">ASZ90_007103</name>
</gene>
<dbReference type="CDD" id="cd00761">
    <property type="entry name" value="Glyco_tranf_GTA_type"/>
    <property type="match status" value="1"/>
</dbReference>
<protein>
    <submittedName>
        <fullName evidence="3">Putative glycosyltransferase</fullName>
    </submittedName>
</protein>
<proteinExistence type="predicted"/>
<dbReference type="InterPro" id="IPR046320">
    <property type="entry name" value="DUF4922"/>
</dbReference>
<sequence length="797" mass="91626">MTPSVPKFGRFIFLAINDEKEALDFFFFKKHTVQEIKNISAYLEKISGKYLLVIDADKKIIVDKLSLRRLIETAETNQAGMIYSDFILRDGNRLVEHPLIDYQAGSIRDDFNFGHLFLFSCAAIKSSLQKYGSLPSEGEMALYALRLKVSIDHKIVHITEFLYIVSAENKQKIKKSGGKKETHFDYVAKKNFLRQKKLERIATNHLKRIGAYLPPRTASTEDEHGNFQWKASIVIPVLNRKKTIADALESVLKQKTDFPFNIVVVDNHSTDGTTDILKKFTDKYPHVHHIIPARRDLGIGGCWNEAIYSPYCGRYVVQLDSDDLYSSPQTLQKIVDVLRAGKYMMVVGSYTIVDESLKIIPPGLIDHREWTRQNGHNNLLRVNGMGAPRAFDLSVIRRIGFPNVSYGEDYAVSLRITREYKVGRIYENLYWCRRWKGNTDAGLSIEMKNRNDFYKDELRSIEIRERQKLNKKIEDFKNKIFAEYSGEKQKSLKTLCLNLLRQQKKSWPKFAVACRDLASVQSREIRGENYMVVLQYNPARAVSSGAAVDAESIKSRPCFLCQDNLPTEQKGILYRSKFLILCNPAPIFKNHFTVATLKHEPQEITFTLPSLLQMAADFSPEYAILYNGPACGASAPDHLHFQAVPKSGLPFFREFKKLSPVKETPYVKCSRWEFFDRSVILLESKSAKTLNEQFINLLTTAQKVLMISDEPMVNIICDYSGNCWRLAVFMRRKHRPDSYFAKDEKRIFVSPGAVDMAGFVITPFLDNYNRLDYNVIREIYREVSLPANVMNSIIKER</sequence>
<dbReference type="EMBL" id="LNQE01000920">
    <property type="protein sequence ID" value="KUG23109.1"/>
    <property type="molecule type" value="Genomic_DNA"/>
</dbReference>
<comment type="caution">
    <text evidence="3">The sequence shown here is derived from an EMBL/GenBank/DDBJ whole genome shotgun (WGS) entry which is preliminary data.</text>
</comment>
<dbReference type="PANTHER" id="PTHR43685">
    <property type="entry name" value="GLYCOSYLTRANSFERASE"/>
    <property type="match status" value="1"/>
</dbReference>